<dbReference type="Proteomes" id="UP001188597">
    <property type="component" value="Unassembled WGS sequence"/>
</dbReference>
<dbReference type="EMBL" id="JAVXUP010000059">
    <property type="protein sequence ID" value="KAK3040187.1"/>
    <property type="molecule type" value="Genomic_DNA"/>
</dbReference>
<sequence length="154" mass="18044">MKADGTIEKYKARWGVKGYKQKEGLDYFDTYSPFTRITYIRILIAIAAINDIEIHQMDVKTTFLNGDLNEEIYIEQLEEFVAPNQKRKTFCTSIHKAYFLTVCTFGDGITLISRGRGLSVTRKRANCSSVKREREREEEEEEEEEEEKKKKKKV</sequence>
<keyword evidence="4" id="KW-1185">Reference proteome</keyword>
<dbReference type="InterPro" id="IPR013103">
    <property type="entry name" value="RVT_2"/>
</dbReference>
<feature type="compositionally biased region" description="Acidic residues" evidence="1">
    <location>
        <begin position="136"/>
        <end position="146"/>
    </location>
</feature>
<name>A0AA89BKQ4_9ASTE</name>
<organism evidence="3 4">
    <name type="scientific">Escallonia herrerae</name>
    <dbReference type="NCBI Taxonomy" id="1293975"/>
    <lineage>
        <taxon>Eukaryota</taxon>
        <taxon>Viridiplantae</taxon>
        <taxon>Streptophyta</taxon>
        <taxon>Embryophyta</taxon>
        <taxon>Tracheophyta</taxon>
        <taxon>Spermatophyta</taxon>
        <taxon>Magnoliopsida</taxon>
        <taxon>eudicotyledons</taxon>
        <taxon>Gunneridae</taxon>
        <taxon>Pentapetalae</taxon>
        <taxon>asterids</taxon>
        <taxon>campanulids</taxon>
        <taxon>Escalloniales</taxon>
        <taxon>Escalloniaceae</taxon>
        <taxon>Escallonia</taxon>
    </lineage>
</organism>
<evidence type="ECO:0000259" key="2">
    <source>
        <dbReference type="Pfam" id="PF07727"/>
    </source>
</evidence>
<dbReference type="AlphaFoldDB" id="A0AA89BKQ4"/>
<feature type="region of interest" description="Disordered" evidence="1">
    <location>
        <begin position="124"/>
        <end position="154"/>
    </location>
</feature>
<dbReference type="Pfam" id="PF07727">
    <property type="entry name" value="RVT_2"/>
    <property type="match status" value="1"/>
</dbReference>
<evidence type="ECO:0000256" key="1">
    <source>
        <dbReference type="SAM" id="MobiDB-lite"/>
    </source>
</evidence>
<proteinExistence type="predicted"/>
<protein>
    <recommendedName>
        <fullName evidence="2">Reverse transcriptase Ty1/copia-type domain-containing protein</fullName>
    </recommendedName>
</protein>
<evidence type="ECO:0000313" key="3">
    <source>
        <dbReference type="EMBL" id="KAK3040187.1"/>
    </source>
</evidence>
<evidence type="ECO:0000313" key="4">
    <source>
        <dbReference type="Proteomes" id="UP001188597"/>
    </source>
</evidence>
<comment type="caution">
    <text evidence="3">The sequence shown here is derived from an EMBL/GenBank/DDBJ whole genome shotgun (WGS) entry which is preliminary data.</text>
</comment>
<feature type="domain" description="Reverse transcriptase Ty1/copia-type" evidence="2">
    <location>
        <begin position="7"/>
        <end position="90"/>
    </location>
</feature>
<reference evidence="3" key="1">
    <citation type="submission" date="2022-12" db="EMBL/GenBank/DDBJ databases">
        <title>Draft genome assemblies for two species of Escallonia (Escalloniales).</title>
        <authorList>
            <person name="Chanderbali A."/>
            <person name="Dervinis C."/>
            <person name="Anghel I."/>
            <person name="Soltis D."/>
            <person name="Soltis P."/>
            <person name="Zapata F."/>
        </authorList>
    </citation>
    <scope>NUCLEOTIDE SEQUENCE</scope>
    <source>
        <strain evidence="3">UCBG64.0493</strain>
        <tissue evidence="3">Leaf</tissue>
    </source>
</reference>
<accession>A0AA89BKQ4</accession>
<gene>
    <name evidence="3" type="ORF">RJ639_028437</name>
</gene>